<gene>
    <name evidence="8" type="ORF">OJ962_03685</name>
</gene>
<proteinExistence type="predicted"/>
<feature type="domain" description="RNA polymerase sigma-70 region 2" evidence="7">
    <location>
        <begin position="19"/>
        <end position="84"/>
    </location>
</feature>
<evidence type="ECO:0000256" key="3">
    <source>
        <dbReference type="ARBA" id="ARBA00023125"/>
    </source>
</evidence>
<name>A0ABT4RDG8_9ACTN</name>
<dbReference type="InterPro" id="IPR013325">
    <property type="entry name" value="RNA_pol_sigma_r2"/>
</dbReference>
<keyword evidence="6" id="KW-1133">Transmembrane helix</keyword>
<feature type="compositionally biased region" description="Low complexity" evidence="5">
    <location>
        <begin position="249"/>
        <end position="265"/>
    </location>
</feature>
<dbReference type="RefSeq" id="WP_202952191.1">
    <property type="nucleotide sequence ID" value="NZ_JAPCID010000005.1"/>
</dbReference>
<evidence type="ECO:0000256" key="5">
    <source>
        <dbReference type="SAM" id="MobiDB-lite"/>
    </source>
</evidence>
<feature type="compositionally biased region" description="Pro residues" evidence="5">
    <location>
        <begin position="225"/>
        <end position="248"/>
    </location>
</feature>
<feature type="region of interest" description="Disordered" evidence="5">
    <location>
        <begin position="385"/>
        <end position="409"/>
    </location>
</feature>
<evidence type="ECO:0000313" key="8">
    <source>
        <dbReference type="EMBL" id="MDA0136586.1"/>
    </source>
</evidence>
<evidence type="ECO:0000259" key="7">
    <source>
        <dbReference type="Pfam" id="PF04542"/>
    </source>
</evidence>
<keyword evidence="9" id="KW-1185">Reference proteome</keyword>
<accession>A0ABT4RDG8</accession>
<evidence type="ECO:0000256" key="4">
    <source>
        <dbReference type="ARBA" id="ARBA00023163"/>
    </source>
</evidence>
<dbReference type="SUPFAM" id="SSF88946">
    <property type="entry name" value="Sigma2 domain of RNA polymerase sigma factors"/>
    <property type="match status" value="1"/>
</dbReference>
<dbReference type="Pfam" id="PF04542">
    <property type="entry name" value="Sigma70_r2"/>
    <property type="match status" value="1"/>
</dbReference>
<sequence length="514" mass="55487">MRTDAELLSSSDPGAFREFYERHVTAVAAYLGRRTRHPDVVFDLLAETFARAYEHRRQQDPRKGPAIAWLLSTARYVLADAERRGQVPDAARTRLQLGPFALDGAALAAVGERSRTDLAEALKALPESQRIAVYRRVLGDDEYQPAPAAISVSAQLKGEEPRRARDPFDELGERFFLAAGGRLPRSRRRTVVLLTAAVLLFGVGVAAAAIRVFGDDDERQRPRPTATPTPTPTPTTPADPLPPVPPTATPRAPRAQPGPGGTAPMPTQPPVQPPLSTDIDLTPDLRAGRVGWCIRLTEQTLGGATVTTGCSPAGPPGTMLIAAGGATSKGYAIVDRAVRELRLSDGRVITPDRDRGLPTRWRAATWDIVGAAPRYTLHDVTGRELPARTGAPPAQLDADRVPASDPPSRRCAIRTREGSRLRATSARLVPSVAPLDMLRPSFLSCASTTYRLNGRRMLAAVLLDAADPDRTAPRIPSTGEPLTARREGPGWLVVYGGSERQRERALRDLRVTGP</sequence>
<evidence type="ECO:0000256" key="2">
    <source>
        <dbReference type="ARBA" id="ARBA00023082"/>
    </source>
</evidence>
<evidence type="ECO:0000256" key="6">
    <source>
        <dbReference type="SAM" id="Phobius"/>
    </source>
</evidence>
<organism evidence="8 9">
    <name type="scientific">Solirubrobacter deserti</name>
    <dbReference type="NCBI Taxonomy" id="2282478"/>
    <lineage>
        <taxon>Bacteria</taxon>
        <taxon>Bacillati</taxon>
        <taxon>Actinomycetota</taxon>
        <taxon>Thermoleophilia</taxon>
        <taxon>Solirubrobacterales</taxon>
        <taxon>Solirubrobacteraceae</taxon>
        <taxon>Solirubrobacter</taxon>
    </lineage>
</organism>
<keyword evidence="2" id="KW-0731">Sigma factor</keyword>
<comment type="caution">
    <text evidence="8">The sequence shown here is derived from an EMBL/GenBank/DDBJ whole genome shotgun (WGS) entry which is preliminary data.</text>
</comment>
<dbReference type="PANTHER" id="PTHR43133:SF8">
    <property type="entry name" value="RNA POLYMERASE SIGMA FACTOR HI_1459-RELATED"/>
    <property type="match status" value="1"/>
</dbReference>
<feature type="transmembrane region" description="Helical" evidence="6">
    <location>
        <begin position="191"/>
        <end position="214"/>
    </location>
</feature>
<dbReference type="InterPro" id="IPR039425">
    <property type="entry name" value="RNA_pol_sigma-70-like"/>
</dbReference>
<dbReference type="PANTHER" id="PTHR43133">
    <property type="entry name" value="RNA POLYMERASE ECF-TYPE SIGMA FACTO"/>
    <property type="match status" value="1"/>
</dbReference>
<evidence type="ECO:0000256" key="1">
    <source>
        <dbReference type="ARBA" id="ARBA00023015"/>
    </source>
</evidence>
<keyword evidence="3" id="KW-0238">DNA-binding</keyword>
<keyword evidence="6" id="KW-0472">Membrane</keyword>
<dbReference type="Proteomes" id="UP001147700">
    <property type="component" value="Unassembled WGS sequence"/>
</dbReference>
<keyword evidence="1" id="KW-0805">Transcription regulation</keyword>
<dbReference type="InterPro" id="IPR007627">
    <property type="entry name" value="RNA_pol_sigma70_r2"/>
</dbReference>
<reference evidence="8" key="1">
    <citation type="submission" date="2022-10" db="EMBL/GenBank/DDBJ databases">
        <title>The WGS of Solirubrobacter sp. CPCC 204708.</title>
        <authorList>
            <person name="Jiang Z."/>
        </authorList>
    </citation>
    <scope>NUCLEOTIDE SEQUENCE</scope>
    <source>
        <strain evidence="8">CPCC 204708</strain>
    </source>
</reference>
<keyword evidence="4" id="KW-0804">Transcription</keyword>
<evidence type="ECO:0000313" key="9">
    <source>
        <dbReference type="Proteomes" id="UP001147700"/>
    </source>
</evidence>
<keyword evidence="6" id="KW-0812">Transmembrane</keyword>
<dbReference type="EMBL" id="JAPCID010000005">
    <property type="protein sequence ID" value="MDA0136586.1"/>
    <property type="molecule type" value="Genomic_DNA"/>
</dbReference>
<dbReference type="Gene3D" id="1.10.1740.10">
    <property type="match status" value="1"/>
</dbReference>
<feature type="region of interest" description="Disordered" evidence="5">
    <location>
        <begin position="216"/>
        <end position="275"/>
    </location>
</feature>
<protein>
    <submittedName>
        <fullName evidence="8">RNA polymerase sigma factor</fullName>
    </submittedName>
</protein>